<keyword evidence="2" id="KW-0378">Hydrolase</keyword>
<comment type="caution">
    <text evidence="5">The sequence shown here is derived from an EMBL/GenBank/DDBJ whole genome shotgun (WGS) entry which is preliminary data.</text>
</comment>
<dbReference type="InterPro" id="IPR017853">
    <property type="entry name" value="GH"/>
</dbReference>
<dbReference type="OrthoDB" id="2339329at2"/>
<evidence type="ECO:0000256" key="4">
    <source>
        <dbReference type="RuleBase" id="RU003690"/>
    </source>
</evidence>
<sequence>MEKNISFPKGFMWGNTFSSYQIEKVNNKTNWDLWQEKGHIKDGSNLSILNNININLFNEILKISKDLHLNSLSFSLEWAKIIPEMNFINYKKLESYKNFILNLKKSNIEPIVILNYYTLPIWFEERGGFNREENLKFFTDYVDIILNYIGNIVDYYITFFEPGKFIKNSIENIYPSKNIEKKDYIIKKLYDLHKETYVMIKKKNKFSKISLAKNIAYDEIDFRKYNLLKYMDFISISYDGDYNFDSSKPLQKDDIGKSINPDVLLDSLLKLKHFDKPILILSTGIADENDIYRSTFLIKTLTNLHKALEKKIKILGFHHKTIFDLFEWEYGFSAKYGLYEFDYENIKFHIRSSGKIYANIVQNNGILSYLEKYTQ</sequence>
<dbReference type="AlphaFoldDB" id="A0A1M4XMZ9"/>
<dbReference type="EMBL" id="FQUI01000023">
    <property type="protein sequence ID" value="SHE94855.1"/>
    <property type="molecule type" value="Genomic_DNA"/>
</dbReference>
<dbReference type="GO" id="GO:0008422">
    <property type="term" value="F:beta-glucosidase activity"/>
    <property type="evidence" value="ECO:0007669"/>
    <property type="project" value="TreeGrafter"/>
</dbReference>
<accession>A0A1M4XMZ9</accession>
<organism evidence="5 6">
    <name type="scientific">Marinitoga hydrogenitolerans (strain DSM 16785 / JCM 12826 / AT1271)</name>
    <dbReference type="NCBI Taxonomy" id="1122195"/>
    <lineage>
        <taxon>Bacteria</taxon>
        <taxon>Thermotogati</taxon>
        <taxon>Thermotogota</taxon>
        <taxon>Thermotogae</taxon>
        <taxon>Petrotogales</taxon>
        <taxon>Petrotogaceae</taxon>
        <taxon>Marinitoga</taxon>
    </lineage>
</organism>
<dbReference type="RefSeq" id="WP_072865005.1">
    <property type="nucleotide sequence ID" value="NZ_FQUI01000023.1"/>
</dbReference>
<gene>
    <name evidence="5" type="ORF">SAMN02745164_01477</name>
</gene>
<dbReference type="PANTHER" id="PTHR10353">
    <property type="entry name" value="GLYCOSYL HYDROLASE"/>
    <property type="match status" value="1"/>
</dbReference>
<evidence type="ECO:0000256" key="2">
    <source>
        <dbReference type="ARBA" id="ARBA00022801"/>
    </source>
</evidence>
<dbReference type="Pfam" id="PF00232">
    <property type="entry name" value="Glyco_hydro_1"/>
    <property type="match status" value="2"/>
</dbReference>
<evidence type="ECO:0000313" key="6">
    <source>
        <dbReference type="Proteomes" id="UP000184334"/>
    </source>
</evidence>
<dbReference type="InterPro" id="IPR001360">
    <property type="entry name" value="Glyco_hydro_1"/>
</dbReference>
<keyword evidence="6" id="KW-1185">Reference proteome</keyword>
<dbReference type="Proteomes" id="UP000184334">
    <property type="component" value="Unassembled WGS sequence"/>
</dbReference>
<protein>
    <submittedName>
        <fullName evidence="5">Beta-glucosidase</fullName>
    </submittedName>
</protein>
<evidence type="ECO:0000256" key="3">
    <source>
        <dbReference type="ARBA" id="ARBA00023295"/>
    </source>
</evidence>
<dbReference type="SUPFAM" id="SSF51445">
    <property type="entry name" value="(Trans)glycosidases"/>
    <property type="match status" value="1"/>
</dbReference>
<evidence type="ECO:0000256" key="1">
    <source>
        <dbReference type="ARBA" id="ARBA00010838"/>
    </source>
</evidence>
<evidence type="ECO:0000313" key="5">
    <source>
        <dbReference type="EMBL" id="SHE94855.1"/>
    </source>
</evidence>
<comment type="similarity">
    <text evidence="1 4">Belongs to the glycosyl hydrolase 1 family.</text>
</comment>
<keyword evidence="3" id="KW-0326">Glycosidase</keyword>
<proteinExistence type="inferred from homology"/>
<dbReference type="PANTHER" id="PTHR10353:SF209">
    <property type="entry name" value="GALACTOLIPID GALACTOSYLTRANSFERASE SFR2, CHLOROPLASTIC"/>
    <property type="match status" value="1"/>
</dbReference>
<reference evidence="5" key="1">
    <citation type="submission" date="2016-11" db="EMBL/GenBank/DDBJ databases">
        <authorList>
            <person name="Varghese N."/>
            <person name="Submissions S."/>
        </authorList>
    </citation>
    <scope>NUCLEOTIDE SEQUENCE [LARGE SCALE GENOMIC DNA]</scope>
    <source>
        <strain evidence="5">DSM 16785</strain>
    </source>
</reference>
<dbReference type="STRING" id="1122195.SAMN02745164_01477"/>
<dbReference type="GO" id="GO:0005975">
    <property type="term" value="P:carbohydrate metabolic process"/>
    <property type="evidence" value="ECO:0007669"/>
    <property type="project" value="InterPro"/>
</dbReference>
<name>A0A1M4XMZ9_MARH1</name>
<dbReference type="Gene3D" id="3.20.20.80">
    <property type="entry name" value="Glycosidases"/>
    <property type="match status" value="2"/>
</dbReference>